<keyword evidence="8 15" id="KW-0862">Zinc</keyword>
<dbReference type="NCBIfam" id="TIGR00575">
    <property type="entry name" value="dnlj"/>
    <property type="match status" value="1"/>
</dbReference>
<evidence type="ECO:0000256" key="9">
    <source>
        <dbReference type="ARBA" id="ARBA00022842"/>
    </source>
</evidence>
<dbReference type="FunFam" id="2.40.50.140:FF:000012">
    <property type="entry name" value="DNA ligase"/>
    <property type="match status" value="1"/>
</dbReference>
<feature type="binding site" evidence="15">
    <location>
        <position position="138"/>
    </location>
    <ligand>
        <name>NAD(+)</name>
        <dbReference type="ChEBI" id="CHEBI:57540"/>
    </ligand>
</feature>
<feature type="binding site" evidence="15">
    <location>
        <begin position="108"/>
        <end position="109"/>
    </location>
    <ligand>
        <name>NAD(+)</name>
        <dbReference type="ChEBI" id="CHEBI:57540"/>
    </ligand>
</feature>
<dbReference type="InterPro" id="IPR018239">
    <property type="entry name" value="DNA_ligase_AS"/>
</dbReference>
<feature type="binding site" evidence="15">
    <location>
        <position position="161"/>
    </location>
    <ligand>
        <name>NAD(+)</name>
        <dbReference type="ChEBI" id="CHEBI:57540"/>
    </ligand>
</feature>
<dbReference type="Gene3D" id="6.20.10.30">
    <property type="match status" value="1"/>
</dbReference>
<dbReference type="InterPro" id="IPR004149">
    <property type="entry name" value="Znf_DNAligase_C4"/>
</dbReference>
<sequence>MAHPGHHYIHKKEAPNMATEPDIATLTLADATNEAAALRDQLNQWRREYYTEDAPSVTDAEYDQRYQRLLAIEGRFPELVVPDSPTQQVGDVVSPDFTKVPHAVPMLSMGDVFSLEELGEFDARLRKTTDQDFDYNVELKIDGLSLSLVYTDGELTQASTRGNGQVGEDVTVNARQIADIPQKLSRPLTLEVRGECYMPKAAFAELNAEREAQGLDNFANPRNAAAGSLRQLDPQVTKRRQLATFIYTLMDVDQFGVTRQDEAIAFMADLGFATNPSSEVHHDVTTLADYIERYTAQRDGLSYGIDGIVLKVNDLALQQAMGNTVKVPRWEIAYKFPPEEAATVVRDIEWTVGRTGVVTPTAVMDTVTLAGTQVSRATLHNPDFIAAKDIRVGDTVYLHKAGDIIPEVSRVDLQRRPADSAPYAVPTRCPSCGAELVHIEDEVALRCINPACPAQMQARLTHFASRGAMNIDGLGPKIIAQLLDRGLVHDVADLYTLTADSLGQLDKFKEKSIANLLQAIDNSRHNSVERLLTGLGIRHVGGKAAALIAEAFGDVDTMMAADADAIAAVPGVGPIIADAVVQYCAQPESAALFTKLADAGVNLRYTTSVPTPAADSFVSGQTVVITGKFEAFSRPELTKRLKALGAKVTGSVSGKTDLLVAGADAGSKLTKAQNLGVRVMDENELMQSLDEN</sequence>
<evidence type="ECO:0000256" key="7">
    <source>
        <dbReference type="ARBA" id="ARBA00022763"/>
    </source>
</evidence>
<dbReference type="SUPFAM" id="SSF50249">
    <property type="entry name" value="Nucleic acid-binding proteins"/>
    <property type="match status" value="1"/>
</dbReference>
<dbReference type="HAMAP" id="MF_01588">
    <property type="entry name" value="DNA_ligase_A"/>
    <property type="match status" value="1"/>
</dbReference>
<evidence type="ECO:0000256" key="5">
    <source>
        <dbReference type="ARBA" id="ARBA00022705"/>
    </source>
</evidence>
<dbReference type="Pfam" id="PF03119">
    <property type="entry name" value="DNA_ligase_ZBD"/>
    <property type="match status" value="1"/>
</dbReference>
<dbReference type="AlphaFoldDB" id="A0A0R1TZ70"/>
<gene>
    <name evidence="15" type="primary">ligA</name>
    <name evidence="17" type="ORF">FC50_GL000777</name>
</gene>
<dbReference type="FunFam" id="1.10.150.20:FF:000007">
    <property type="entry name" value="DNA ligase"/>
    <property type="match status" value="1"/>
</dbReference>
<feature type="active site" description="N6-AMP-lysine intermediate" evidence="15">
    <location>
        <position position="140"/>
    </location>
</feature>
<dbReference type="PROSITE" id="PS01055">
    <property type="entry name" value="DNA_LIGASE_N1"/>
    <property type="match status" value="1"/>
</dbReference>
<evidence type="ECO:0000256" key="13">
    <source>
        <dbReference type="ARBA" id="ARBA00034005"/>
    </source>
</evidence>
<feature type="binding site" evidence="15">
    <location>
        <position position="432"/>
    </location>
    <ligand>
        <name>Zn(2+)</name>
        <dbReference type="ChEBI" id="CHEBI:29105"/>
    </ligand>
</feature>
<dbReference type="InterPro" id="IPR013839">
    <property type="entry name" value="DNAligase_adenylation"/>
</dbReference>
<dbReference type="Proteomes" id="UP000051922">
    <property type="component" value="Unassembled WGS sequence"/>
</dbReference>
<feature type="domain" description="BRCT" evidence="16">
    <location>
        <begin position="613"/>
        <end position="692"/>
    </location>
</feature>
<dbReference type="GO" id="GO:0003677">
    <property type="term" value="F:DNA binding"/>
    <property type="evidence" value="ECO:0007669"/>
    <property type="project" value="InterPro"/>
</dbReference>
<evidence type="ECO:0000259" key="16">
    <source>
        <dbReference type="PROSITE" id="PS50172"/>
    </source>
</evidence>
<dbReference type="EMBL" id="AZFJ01000044">
    <property type="protein sequence ID" value="KRL86528.1"/>
    <property type="molecule type" value="Genomic_DNA"/>
</dbReference>
<keyword evidence="9 15" id="KW-0460">Magnesium</keyword>
<dbReference type="InterPro" id="IPR036420">
    <property type="entry name" value="BRCT_dom_sf"/>
</dbReference>
<evidence type="ECO:0000256" key="1">
    <source>
        <dbReference type="ARBA" id="ARBA00004067"/>
    </source>
</evidence>
<dbReference type="InterPro" id="IPR003583">
    <property type="entry name" value="Hlx-hairpin-Hlx_DNA-bd_motif"/>
</dbReference>
<dbReference type="InterPro" id="IPR013840">
    <property type="entry name" value="DNAligase_N"/>
</dbReference>
<comment type="similarity">
    <text evidence="14 15">Belongs to the NAD-dependent DNA ligase family. LigA subfamily.</text>
</comment>
<feature type="binding site" evidence="15">
    <location>
        <position position="429"/>
    </location>
    <ligand>
        <name>Zn(2+)</name>
        <dbReference type="ChEBI" id="CHEBI:29105"/>
    </ligand>
</feature>
<dbReference type="InterPro" id="IPR004150">
    <property type="entry name" value="NAD_DNA_ligase_OB"/>
</dbReference>
<feature type="binding site" evidence="15">
    <location>
        <position position="452"/>
    </location>
    <ligand>
        <name>Zn(2+)</name>
        <dbReference type="ChEBI" id="CHEBI:29105"/>
    </ligand>
</feature>
<dbReference type="GO" id="GO:0006260">
    <property type="term" value="P:DNA replication"/>
    <property type="evidence" value="ECO:0007669"/>
    <property type="project" value="UniProtKB-KW"/>
</dbReference>
<dbReference type="InterPro" id="IPR001357">
    <property type="entry name" value="BRCT_dom"/>
</dbReference>
<dbReference type="PROSITE" id="PS50172">
    <property type="entry name" value="BRCT"/>
    <property type="match status" value="1"/>
</dbReference>
<feature type="binding site" evidence="15">
    <location>
        <position position="335"/>
    </location>
    <ligand>
        <name>NAD(+)</name>
        <dbReference type="ChEBI" id="CHEBI:57540"/>
    </ligand>
</feature>
<feature type="binding site" evidence="15">
    <location>
        <position position="311"/>
    </location>
    <ligand>
        <name>NAD(+)</name>
        <dbReference type="ChEBI" id="CHEBI:57540"/>
    </ligand>
</feature>
<dbReference type="Pfam" id="PF00533">
    <property type="entry name" value="BRCT"/>
    <property type="match status" value="1"/>
</dbReference>
<dbReference type="STRING" id="1423783.FC50_GL000777"/>
<dbReference type="NCBIfam" id="NF005932">
    <property type="entry name" value="PRK07956.1"/>
    <property type="match status" value="1"/>
</dbReference>
<evidence type="ECO:0000256" key="4">
    <source>
        <dbReference type="ARBA" id="ARBA00022598"/>
    </source>
</evidence>
<dbReference type="PIRSF" id="PIRSF001604">
    <property type="entry name" value="LigA"/>
    <property type="match status" value="1"/>
</dbReference>
<dbReference type="SMART" id="SM00278">
    <property type="entry name" value="HhH1"/>
    <property type="match status" value="3"/>
</dbReference>
<dbReference type="CDD" id="cd17748">
    <property type="entry name" value="BRCT_DNA_ligase_like"/>
    <property type="match status" value="1"/>
</dbReference>
<keyword evidence="5 15" id="KW-0235">DNA replication</keyword>
<dbReference type="Gene3D" id="2.40.50.140">
    <property type="entry name" value="Nucleic acid-binding proteins"/>
    <property type="match status" value="1"/>
</dbReference>
<comment type="catalytic activity">
    <reaction evidence="13 15">
        <text>NAD(+) + (deoxyribonucleotide)n-3'-hydroxyl + 5'-phospho-(deoxyribonucleotide)m = (deoxyribonucleotide)n+m + AMP + beta-nicotinamide D-nucleotide.</text>
        <dbReference type="EC" id="6.5.1.2"/>
    </reaction>
</comment>
<dbReference type="Pfam" id="PF12826">
    <property type="entry name" value="HHH_2"/>
    <property type="match status" value="1"/>
</dbReference>
<dbReference type="Gene3D" id="1.10.150.20">
    <property type="entry name" value="5' to 3' exonuclease, C-terminal subdomain"/>
    <property type="match status" value="2"/>
</dbReference>
<dbReference type="Gene3D" id="1.10.287.610">
    <property type="entry name" value="Helix hairpin bin"/>
    <property type="match status" value="1"/>
</dbReference>
<evidence type="ECO:0000313" key="17">
    <source>
        <dbReference type="EMBL" id="KRL86528.1"/>
    </source>
</evidence>
<dbReference type="InterPro" id="IPR012340">
    <property type="entry name" value="NA-bd_OB-fold"/>
</dbReference>
<dbReference type="GO" id="GO:0006281">
    <property type="term" value="P:DNA repair"/>
    <property type="evidence" value="ECO:0007669"/>
    <property type="project" value="UniProtKB-KW"/>
</dbReference>
<name>A0A0R1TZ70_9LACO</name>
<dbReference type="Gene3D" id="3.40.50.10190">
    <property type="entry name" value="BRCT domain"/>
    <property type="match status" value="1"/>
</dbReference>
<dbReference type="PATRIC" id="fig|1423783.4.peg.805"/>
<evidence type="ECO:0000256" key="10">
    <source>
        <dbReference type="ARBA" id="ARBA00023027"/>
    </source>
</evidence>
<proteinExistence type="inferred from homology"/>
<dbReference type="InterPro" id="IPR010994">
    <property type="entry name" value="RuvA_2-like"/>
</dbReference>
<evidence type="ECO:0000256" key="14">
    <source>
        <dbReference type="ARBA" id="ARBA00060881"/>
    </source>
</evidence>
<keyword evidence="7 15" id="KW-0227">DNA damage</keyword>
<comment type="caution">
    <text evidence="17">The sequence shown here is derived from an EMBL/GenBank/DDBJ whole genome shotgun (WGS) entry which is preliminary data.</text>
</comment>
<evidence type="ECO:0000256" key="15">
    <source>
        <dbReference type="HAMAP-Rule" id="MF_01588"/>
    </source>
</evidence>
<dbReference type="PANTHER" id="PTHR23389">
    <property type="entry name" value="CHROMOSOME TRANSMISSION FIDELITY FACTOR 18"/>
    <property type="match status" value="1"/>
</dbReference>
<dbReference type="Pfam" id="PF14520">
    <property type="entry name" value="HHH_5"/>
    <property type="match status" value="1"/>
</dbReference>
<keyword evidence="6 15" id="KW-0479">Metal-binding</keyword>
<dbReference type="PANTHER" id="PTHR23389:SF9">
    <property type="entry name" value="DNA LIGASE"/>
    <property type="match status" value="1"/>
</dbReference>
<evidence type="ECO:0000256" key="8">
    <source>
        <dbReference type="ARBA" id="ARBA00022833"/>
    </source>
</evidence>
<dbReference type="CDD" id="cd00114">
    <property type="entry name" value="LIGANc"/>
    <property type="match status" value="1"/>
</dbReference>
<protein>
    <recommendedName>
        <fullName evidence="3 15">DNA ligase</fullName>
        <ecNumber evidence="2 15">6.5.1.2</ecNumber>
    </recommendedName>
    <alternativeName>
        <fullName evidence="15">Polydeoxyribonucleotide synthase [NAD(+)]</fullName>
    </alternativeName>
</protein>
<dbReference type="GO" id="GO:0005829">
    <property type="term" value="C:cytosol"/>
    <property type="evidence" value="ECO:0007669"/>
    <property type="project" value="TreeGrafter"/>
</dbReference>
<accession>A0A0R1TZ70</accession>
<evidence type="ECO:0000256" key="2">
    <source>
        <dbReference type="ARBA" id="ARBA00012722"/>
    </source>
</evidence>
<dbReference type="SUPFAM" id="SSF56091">
    <property type="entry name" value="DNA ligase/mRNA capping enzyme, catalytic domain"/>
    <property type="match status" value="1"/>
</dbReference>
<keyword evidence="4 15" id="KW-0436">Ligase</keyword>
<dbReference type="SMART" id="SM00292">
    <property type="entry name" value="BRCT"/>
    <property type="match status" value="1"/>
</dbReference>
<dbReference type="SUPFAM" id="SSF52113">
    <property type="entry name" value="BRCT domain"/>
    <property type="match status" value="1"/>
</dbReference>
<dbReference type="GO" id="GO:0046872">
    <property type="term" value="F:metal ion binding"/>
    <property type="evidence" value="ECO:0007669"/>
    <property type="project" value="UniProtKB-KW"/>
</dbReference>
<dbReference type="GO" id="GO:0003911">
    <property type="term" value="F:DNA ligase (NAD+) activity"/>
    <property type="evidence" value="ECO:0007669"/>
    <property type="project" value="UniProtKB-UniRule"/>
</dbReference>
<dbReference type="InterPro" id="IPR001679">
    <property type="entry name" value="DNA_ligase"/>
</dbReference>
<evidence type="ECO:0000256" key="11">
    <source>
        <dbReference type="ARBA" id="ARBA00023204"/>
    </source>
</evidence>
<keyword evidence="11 15" id="KW-0234">DNA repair</keyword>
<keyword evidence="10 15" id="KW-0520">NAD</keyword>
<feature type="binding site" evidence="15">
    <location>
        <position position="447"/>
    </location>
    <ligand>
        <name>Zn(2+)</name>
        <dbReference type="ChEBI" id="CHEBI:29105"/>
    </ligand>
</feature>
<evidence type="ECO:0000256" key="6">
    <source>
        <dbReference type="ARBA" id="ARBA00022723"/>
    </source>
</evidence>
<comment type="cofactor">
    <cofactor evidence="15">
        <name>Mg(2+)</name>
        <dbReference type="ChEBI" id="CHEBI:18420"/>
    </cofactor>
    <cofactor evidence="15">
        <name>Mn(2+)</name>
        <dbReference type="ChEBI" id="CHEBI:29035"/>
    </cofactor>
</comment>
<dbReference type="EC" id="6.5.1.2" evidence="2 15"/>
<evidence type="ECO:0000256" key="12">
    <source>
        <dbReference type="ARBA" id="ARBA00023211"/>
    </source>
</evidence>
<keyword evidence="12 15" id="KW-0464">Manganese</keyword>
<feature type="binding site" evidence="15">
    <location>
        <begin position="59"/>
        <end position="63"/>
    </location>
    <ligand>
        <name>NAD(+)</name>
        <dbReference type="ChEBI" id="CHEBI:57540"/>
    </ligand>
</feature>
<dbReference type="SMART" id="SM00532">
    <property type="entry name" value="LIGANc"/>
    <property type="match status" value="1"/>
</dbReference>
<comment type="function">
    <text evidence="1 15">DNA ligase that catalyzes the formation of phosphodiester linkages between 5'-phosphoryl and 3'-hydroxyl groups in double-stranded DNA using NAD as a coenzyme and as the energy source for the reaction. It is essential for DNA replication and repair of damaged DNA.</text>
</comment>
<dbReference type="Pfam" id="PF01653">
    <property type="entry name" value="DNA_ligase_aden"/>
    <property type="match status" value="1"/>
</dbReference>
<dbReference type="Gene3D" id="3.30.470.30">
    <property type="entry name" value="DNA ligase/mRNA capping enzyme"/>
    <property type="match status" value="1"/>
</dbReference>
<dbReference type="SUPFAM" id="SSF47781">
    <property type="entry name" value="RuvA domain 2-like"/>
    <property type="match status" value="1"/>
</dbReference>
<evidence type="ECO:0000313" key="18">
    <source>
        <dbReference type="Proteomes" id="UP000051922"/>
    </source>
</evidence>
<dbReference type="InterPro" id="IPR041663">
    <property type="entry name" value="DisA/LigA_HHH"/>
</dbReference>
<organism evidence="17 18">
    <name type="scientific">Lacticaseibacillus pantheris DSM 15945 = JCM 12539 = NBRC 106106</name>
    <dbReference type="NCBI Taxonomy" id="1423783"/>
    <lineage>
        <taxon>Bacteria</taxon>
        <taxon>Bacillati</taxon>
        <taxon>Bacillota</taxon>
        <taxon>Bacilli</taxon>
        <taxon>Lactobacillales</taxon>
        <taxon>Lactobacillaceae</taxon>
        <taxon>Lacticaseibacillus</taxon>
    </lineage>
</organism>
<dbReference type="Pfam" id="PF03120">
    <property type="entry name" value="OB_DNA_ligase"/>
    <property type="match status" value="1"/>
</dbReference>
<evidence type="ECO:0000256" key="3">
    <source>
        <dbReference type="ARBA" id="ARBA00013308"/>
    </source>
</evidence>
<keyword evidence="18" id="KW-1185">Reference proteome</keyword>
<reference evidence="17 18" key="1">
    <citation type="journal article" date="2015" name="Genome Announc.">
        <title>Expanding the biotechnology potential of lactobacilli through comparative genomics of 213 strains and associated genera.</title>
        <authorList>
            <person name="Sun Z."/>
            <person name="Harris H.M."/>
            <person name="McCann A."/>
            <person name="Guo C."/>
            <person name="Argimon S."/>
            <person name="Zhang W."/>
            <person name="Yang X."/>
            <person name="Jeffery I.B."/>
            <person name="Cooney J.C."/>
            <person name="Kagawa T.F."/>
            <person name="Liu W."/>
            <person name="Song Y."/>
            <person name="Salvetti E."/>
            <person name="Wrobel A."/>
            <person name="Rasinkangas P."/>
            <person name="Parkhill J."/>
            <person name="Rea M.C."/>
            <person name="O'Sullivan O."/>
            <person name="Ritari J."/>
            <person name="Douillard F.P."/>
            <person name="Paul Ross R."/>
            <person name="Yang R."/>
            <person name="Briner A.E."/>
            <person name="Felis G.E."/>
            <person name="de Vos W.M."/>
            <person name="Barrangou R."/>
            <person name="Klaenhammer T.R."/>
            <person name="Caufield P.W."/>
            <person name="Cui Y."/>
            <person name="Zhang H."/>
            <person name="O'Toole P.W."/>
        </authorList>
    </citation>
    <scope>NUCLEOTIDE SEQUENCE [LARGE SCALE GENOMIC DNA]</scope>
    <source>
        <strain evidence="17 18">DSM 15945</strain>
    </source>
</reference>
<feature type="binding site" evidence="15">
    <location>
        <position position="195"/>
    </location>
    <ligand>
        <name>NAD(+)</name>
        <dbReference type="ChEBI" id="CHEBI:57540"/>
    </ligand>
</feature>